<dbReference type="Proteomes" id="UP001501353">
    <property type="component" value="Unassembled WGS sequence"/>
</dbReference>
<dbReference type="InterPro" id="IPR035906">
    <property type="entry name" value="MetI-like_sf"/>
</dbReference>
<keyword evidence="10" id="KW-1185">Reference proteome</keyword>
<evidence type="ECO:0000313" key="10">
    <source>
        <dbReference type="Proteomes" id="UP001501353"/>
    </source>
</evidence>
<dbReference type="PROSITE" id="PS50928">
    <property type="entry name" value="ABC_TM1"/>
    <property type="match status" value="1"/>
</dbReference>
<evidence type="ECO:0000256" key="1">
    <source>
        <dbReference type="ARBA" id="ARBA00004651"/>
    </source>
</evidence>
<dbReference type="Pfam" id="PF00528">
    <property type="entry name" value="BPD_transp_1"/>
    <property type="match status" value="1"/>
</dbReference>
<evidence type="ECO:0000256" key="7">
    <source>
        <dbReference type="RuleBase" id="RU363032"/>
    </source>
</evidence>
<dbReference type="PANTHER" id="PTHR30043:SF1">
    <property type="entry name" value="ABC TRANSPORT SYSTEM PERMEASE PROTEIN P69"/>
    <property type="match status" value="1"/>
</dbReference>
<keyword evidence="6 7" id="KW-0472">Membrane</keyword>
<feature type="domain" description="ABC transmembrane type-1" evidence="8">
    <location>
        <begin position="82"/>
        <end position="265"/>
    </location>
</feature>
<organism evidence="9 10">
    <name type="scientific">Actimicrobium antarcticum</name>
    <dbReference type="NCBI Taxonomy" id="1051899"/>
    <lineage>
        <taxon>Bacteria</taxon>
        <taxon>Pseudomonadati</taxon>
        <taxon>Pseudomonadota</taxon>
        <taxon>Betaproteobacteria</taxon>
        <taxon>Burkholderiales</taxon>
        <taxon>Oxalobacteraceae</taxon>
        <taxon>Actimicrobium</taxon>
    </lineage>
</organism>
<evidence type="ECO:0000256" key="2">
    <source>
        <dbReference type="ARBA" id="ARBA00022448"/>
    </source>
</evidence>
<dbReference type="CDD" id="cd06261">
    <property type="entry name" value="TM_PBP2"/>
    <property type="match status" value="1"/>
</dbReference>
<dbReference type="InterPro" id="IPR000515">
    <property type="entry name" value="MetI-like"/>
</dbReference>
<keyword evidence="5 7" id="KW-1133">Transmembrane helix</keyword>
<comment type="caution">
    <text evidence="9">The sequence shown here is derived from an EMBL/GenBank/DDBJ whole genome shotgun (WGS) entry which is preliminary data.</text>
</comment>
<keyword evidence="2 7" id="KW-0813">Transport</keyword>
<evidence type="ECO:0000256" key="3">
    <source>
        <dbReference type="ARBA" id="ARBA00022475"/>
    </source>
</evidence>
<evidence type="ECO:0000313" key="9">
    <source>
        <dbReference type="EMBL" id="GAA4013097.1"/>
    </source>
</evidence>
<protein>
    <recommendedName>
        <fullName evidence="8">ABC transmembrane type-1 domain-containing protein</fullName>
    </recommendedName>
</protein>
<evidence type="ECO:0000259" key="8">
    <source>
        <dbReference type="PROSITE" id="PS50928"/>
    </source>
</evidence>
<name>A0ABP7SKR7_9BURK</name>
<evidence type="ECO:0000256" key="4">
    <source>
        <dbReference type="ARBA" id="ARBA00022692"/>
    </source>
</evidence>
<feature type="transmembrane region" description="Helical" evidence="7">
    <location>
        <begin position="130"/>
        <end position="158"/>
    </location>
</feature>
<keyword evidence="4 7" id="KW-0812">Transmembrane</keyword>
<proteinExistence type="inferred from homology"/>
<dbReference type="Gene3D" id="1.10.3720.10">
    <property type="entry name" value="MetI-like"/>
    <property type="match status" value="1"/>
</dbReference>
<reference evidence="10" key="1">
    <citation type="journal article" date="2019" name="Int. J. Syst. Evol. Microbiol.">
        <title>The Global Catalogue of Microorganisms (GCM) 10K type strain sequencing project: providing services to taxonomists for standard genome sequencing and annotation.</title>
        <authorList>
            <consortium name="The Broad Institute Genomics Platform"/>
            <consortium name="The Broad Institute Genome Sequencing Center for Infectious Disease"/>
            <person name="Wu L."/>
            <person name="Ma J."/>
        </authorList>
    </citation>
    <scope>NUCLEOTIDE SEQUENCE [LARGE SCALE GENOMIC DNA]</scope>
    <source>
        <strain evidence="10">JCM 16673</strain>
    </source>
</reference>
<gene>
    <name evidence="9" type="ORF">GCM10022212_03840</name>
</gene>
<feature type="transmembrane region" description="Helical" evidence="7">
    <location>
        <begin position="241"/>
        <end position="261"/>
    </location>
</feature>
<comment type="similarity">
    <text evidence="7">Belongs to the binding-protein-dependent transport system permease family.</text>
</comment>
<accession>A0ABP7SKR7</accession>
<evidence type="ECO:0000256" key="5">
    <source>
        <dbReference type="ARBA" id="ARBA00022989"/>
    </source>
</evidence>
<dbReference type="EMBL" id="BAAAZE010000002">
    <property type="protein sequence ID" value="GAA4013097.1"/>
    <property type="molecule type" value="Genomic_DNA"/>
</dbReference>
<sequence length="277" mass="29944">MLYGVLIVASVVSFVQAGDIQFGRKPLENLRKTASELSRPSLLDAWFGNPHLEFRNDAGVVLRVEDQRASERRYLTGLAVAIWTTLKVATLGSLLAAVAALPFGLAAARNLGVPVWLASPARGLLDIARAIHALVFGLLLVGIIGLGPMAGILAIAFHSFGTYGKLYAEAIENIDERLIASGLVLGMTPWQTVRYALPRTLLPQALSIHLYIWEFNVRDSTVLGLIGVGGLGLLVSEAVSLFQWGRLATLLIAIVLLVTVFDRISRRVRTTLAARTQ</sequence>
<keyword evidence="3" id="KW-1003">Cell membrane</keyword>
<dbReference type="SUPFAM" id="SSF161098">
    <property type="entry name" value="MetI-like"/>
    <property type="match status" value="1"/>
</dbReference>
<dbReference type="PANTHER" id="PTHR30043">
    <property type="entry name" value="PHOSPHONATES TRANSPORT SYSTEM PERMEASE PROTEIN"/>
    <property type="match status" value="1"/>
</dbReference>
<evidence type="ECO:0000256" key="6">
    <source>
        <dbReference type="ARBA" id="ARBA00023136"/>
    </source>
</evidence>
<comment type="subcellular location">
    <subcellularLocation>
        <location evidence="1 7">Cell membrane</location>
        <topology evidence="1 7">Multi-pass membrane protein</topology>
    </subcellularLocation>
</comment>